<dbReference type="RefSeq" id="WP_088594408.1">
    <property type="nucleotide sequence ID" value="NZ_CP022022.1"/>
</dbReference>
<evidence type="ECO:0000313" key="1">
    <source>
        <dbReference type="EMBL" id="ASF43412.1"/>
    </source>
</evidence>
<proteinExistence type="predicted"/>
<reference evidence="2" key="1">
    <citation type="submission" date="2017-06" db="EMBL/GenBank/DDBJ databases">
        <title>Complete genome sequence of Capnocytophaga sp. KCOM 1579 (=ChDC OS43) isolated from a human refractory periapical abscess lesion.</title>
        <authorList>
            <person name="Kook J.-K."/>
            <person name="Park S.-N."/>
            <person name="Lim Y.K."/>
            <person name="Roh H."/>
        </authorList>
    </citation>
    <scope>NUCLEOTIDE SEQUENCE [LARGE SCALE GENOMIC DNA]</scope>
    <source>
        <strain evidence="2">ChDC OS43</strain>
    </source>
</reference>
<gene>
    <name evidence="1" type="ORF">CBG49_10220</name>
</gene>
<organism evidence="1 2">
    <name type="scientific">Capnocytophaga endodontalis</name>
    <dbReference type="NCBI Taxonomy" id="2708117"/>
    <lineage>
        <taxon>Bacteria</taxon>
        <taxon>Pseudomonadati</taxon>
        <taxon>Bacteroidota</taxon>
        <taxon>Flavobacteriia</taxon>
        <taxon>Flavobacteriales</taxon>
        <taxon>Flavobacteriaceae</taxon>
        <taxon>Capnocytophaga</taxon>
    </lineage>
</organism>
<keyword evidence="2" id="KW-1185">Reference proteome</keyword>
<name>A0A1Z4BQ91_9FLAO</name>
<sequence>MYTIKTTDFFTDKGINKALYDKTLVQTIADVWSENQKILAIYNTHYKIEFSFTKNNILRYVMIEEITPQEQKQPFQCEFIDDIDIFKKSLNDIKTLFKRTTTDNNITIDKVLIHFEDEKVDSLYYFPYSASTTNTEIRTTDAPL</sequence>
<dbReference type="AlphaFoldDB" id="A0A1Z4BQ91"/>
<evidence type="ECO:0000313" key="2">
    <source>
        <dbReference type="Proteomes" id="UP000197007"/>
    </source>
</evidence>
<protein>
    <submittedName>
        <fullName evidence="1">Uncharacterized protein</fullName>
    </submittedName>
</protein>
<dbReference type="KEGG" id="capn:CBG49_10220"/>
<accession>A0A1Z4BQ91</accession>
<dbReference type="Proteomes" id="UP000197007">
    <property type="component" value="Chromosome"/>
</dbReference>
<dbReference type="EMBL" id="CP022022">
    <property type="protein sequence ID" value="ASF43412.1"/>
    <property type="molecule type" value="Genomic_DNA"/>
</dbReference>